<accession>A0A9W6TIG1</accession>
<dbReference type="Proteomes" id="UP001165083">
    <property type="component" value="Unassembled WGS sequence"/>
</dbReference>
<feature type="signal peptide" evidence="1">
    <location>
        <begin position="1"/>
        <end position="21"/>
    </location>
</feature>
<evidence type="ECO:0000313" key="2">
    <source>
        <dbReference type="EMBL" id="GMF13881.1"/>
    </source>
</evidence>
<feature type="chain" id="PRO_5040945007" evidence="1">
    <location>
        <begin position="22"/>
        <end position="73"/>
    </location>
</feature>
<sequence length="73" mass="7308">MVSTAAVFATVASLATLGVDAHGTLVKPGLTFTGTGYGGNFDADVSIATLKMTRGSTSLFCDSVGSVDPLQLP</sequence>
<evidence type="ECO:0000256" key="1">
    <source>
        <dbReference type="SAM" id="SignalP"/>
    </source>
</evidence>
<protein>
    <submittedName>
        <fullName evidence="2">Unnamed protein product</fullName>
    </submittedName>
</protein>
<comment type="caution">
    <text evidence="2">The sequence shown here is derived from an EMBL/GenBank/DDBJ whole genome shotgun (WGS) entry which is preliminary data.</text>
</comment>
<dbReference type="EMBL" id="BSXW01000174">
    <property type="protein sequence ID" value="GMF13881.1"/>
    <property type="molecule type" value="Genomic_DNA"/>
</dbReference>
<reference evidence="2" key="1">
    <citation type="submission" date="2023-04" db="EMBL/GenBank/DDBJ databases">
        <title>Phytophthora lilii NBRC 32176.</title>
        <authorList>
            <person name="Ichikawa N."/>
            <person name="Sato H."/>
            <person name="Tonouchi N."/>
        </authorList>
    </citation>
    <scope>NUCLEOTIDE SEQUENCE</scope>
    <source>
        <strain evidence="2">NBRC 32176</strain>
    </source>
</reference>
<evidence type="ECO:0000313" key="3">
    <source>
        <dbReference type="Proteomes" id="UP001165083"/>
    </source>
</evidence>
<proteinExistence type="predicted"/>
<name>A0A9W6TIG1_9STRA</name>
<dbReference type="AlphaFoldDB" id="A0A9W6TIG1"/>
<organism evidence="2 3">
    <name type="scientific">Phytophthora lilii</name>
    <dbReference type="NCBI Taxonomy" id="2077276"/>
    <lineage>
        <taxon>Eukaryota</taxon>
        <taxon>Sar</taxon>
        <taxon>Stramenopiles</taxon>
        <taxon>Oomycota</taxon>
        <taxon>Peronosporomycetes</taxon>
        <taxon>Peronosporales</taxon>
        <taxon>Peronosporaceae</taxon>
        <taxon>Phytophthora</taxon>
    </lineage>
</organism>
<keyword evidence="1" id="KW-0732">Signal</keyword>
<gene>
    <name evidence="2" type="ORF">Plil01_000431000</name>
</gene>
<keyword evidence="3" id="KW-1185">Reference proteome</keyword>